<dbReference type="InterPro" id="IPR011009">
    <property type="entry name" value="Kinase-like_dom_sf"/>
</dbReference>
<protein>
    <recommendedName>
        <fullName evidence="1">non-specific serine/threonine protein kinase</fullName>
        <ecNumber evidence="1">2.7.11.1</ecNumber>
    </recommendedName>
</protein>
<dbReference type="FunFam" id="1.10.510.10:FF:000021">
    <property type="entry name" value="Serine/threonine protein kinase"/>
    <property type="match status" value="1"/>
</dbReference>
<name>A0A933S996_UNCEI</name>
<dbReference type="InterPro" id="IPR017441">
    <property type="entry name" value="Protein_kinase_ATP_BS"/>
</dbReference>
<dbReference type="PANTHER" id="PTHR43289:SF6">
    <property type="entry name" value="SERINE_THREONINE-PROTEIN KINASE NEKL-3"/>
    <property type="match status" value="1"/>
</dbReference>
<evidence type="ECO:0000256" key="1">
    <source>
        <dbReference type="ARBA" id="ARBA00012513"/>
    </source>
</evidence>
<dbReference type="PROSITE" id="PS50011">
    <property type="entry name" value="PROTEIN_KINASE_DOM"/>
    <property type="match status" value="1"/>
</dbReference>
<evidence type="ECO:0000256" key="6">
    <source>
        <dbReference type="ARBA" id="ARBA00022840"/>
    </source>
</evidence>
<keyword evidence="4 7" id="KW-0547">Nucleotide-binding</keyword>
<dbReference type="InterPro" id="IPR008271">
    <property type="entry name" value="Ser/Thr_kinase_AS"/>
</dbReference>
<evidence type="ECO:0000256" key="2">
    <source>
        <dbReference type="ARBA" id="ARBA00022527"/>
    </source>
</evidence>
<keyword evidence="5 9" id="KW-0418">Kinase</keyword>
<evidence type="ECO:0000256" key="7">
    <source>
        <dbReference type="PROSITE-ProRule" id="PRU10141"/>
    </source>
</evidence>
<keyword evidence="3" id="KW-0808">Transferase</keyword>
<evidence type="ECO:0000256" key="5">
    <source>
        <dbReference type="ARBA" id="ARBA00022777"/>
    </source>
</evidence>
<keyword evidence="2 9" id="KW-0723">Serine/threonine-protein kinase</keyword>
<feature type="domain" description="Protein kinase" evidence="8">
    <location>
        <begin position="10"/>
        <end position="272"/>
    </location>
</feature>
<dbReference type="Gene3D" id="3.30.200.20">
    <property type="entry name" value="Phosphorylase Kinase, domain 1"/>
    <property type="match status" value="1"/>
</dbReference>
<dbReference type="Proteomes" id="UP000696931">
    <property type="component" value="Unassembled WGS sequence"/>
</dbReference>
<dbReference type="CDD" id="cd14014">
    <property type="entry name" value="STKc_PknB_like"/>
    <property type="match status" value="1"/>
</dbReference>
<feature type="binding site" evidence="7">
    <location>
        <position position="39"/>
    </location>
    <ligand>
        <name>ATP</name>
        <dbReference type="ChEBI" id="CHEBI:30616"/>
    </ligand>
</feature>
<reference evidence="9" key="1">
    <citation type="submission" date="2020-07" db="EMBL/GenBank/DDBJ databases">
        <title>Huge and variable diversity of episymbiotic CPR bacteria and DPANN archaea in groundwater ecosystems.</title>
        <authorList>
            <person name="He C.Y."/>
            <person name="Keren R."/>
            <person name="Whittaker M."/>
            <person name="Farag I.F."/>
            <person name="Doudna J."/>
            <person name="Cate J.H.D."/>
            <person name="Banfield J.F."/>
        </authorList>
    </citation>
    <scope>NUCLEOTIDE SEQUENCE</scope>
    <source>
        <strain evidence="9">NC_groundwater_1813_Pr3_B-0.1um_71_17</strain>
    </source>
</reference>
<evidence type="ECO:0000256" key="4">
    <source>
        <dbReference type="ARBA" id="ARBA00022741"/>
    </source>
</evidence>
<dbReference type="PROSITE" id="PS00108">
    <property type="entry name" value="PROTEIN_KINASE_ST"/>
    <property type="match status" value="1"/>
</dbReference>
<evidence type="ECO:0000259" key="8">
    <source>
        <dbReference type="PROSITE" id="PS50011"/>
    </source>
</evidence>
<dbReference type="InterPro" id="IPR000719">
    <property type="entry name" value="Prot_kinase_dom"/>
</dbReference>
<dbReference type="EMBL" id="JACRIW010000001">
    <property type="protein sequence ID" value="MBI5167857.1"/>
    <property type="molecule type" value="Genomic_DNA"/>
</dbReference>
<dbReference type="Pfam" id="PF00069">
    <property type="entry name" value="Pkinase"/>
    <property type="match status" value="1"/>
</dbReference>
<dbReference type="GO" id="GO:0005524">
    <property type="term" value="F:ATP binding"/>
    <property type="evidence" value="ECO:0007669"/>
    <property type="project" value="UniProtKB-UniRule"/>
</dbReference>
<dbReference type="EC" id="2.7.11.1" evidence="1"/>
<keyword evidence="6 7" id="KW-0067">ATP-binding</keyword>
<gene>
    <name evidence="9" type="ORF">HZA61_00070</name>
</gene>
<evidence type="ECO:0000256" key="3">
    <source>
        <dbReference type="ARBA" id="ARBA00022679"/>
    </source>
</evidence>
<proteinExistence type="predicted"/>
<evidence type="ECO:0000313" key="10">
    <source>
        <dbReference type="Proteomes" id="UP000696931"/>
    </source>
</evidence>
<dbReference type="GO" id="GO:0004674">
    <property type="term" value="F:protein serine/threonine kinase activity"/>
    <property type="evidence" value="ECO:0007669"/>
    <property type="project" value="UniProtKB-KW"/>
</dbReference>
<accession>A0A933S996</accession>
<evidence type="ECO:0000313" key="9">
    <source>
        <dbReference type="EMBL" id="MBI5167857.1"/>
    </source>
</evidence>
<dbReference type="SMART" id="SM00220">
    <property type="entry name" value="S_TKc"/>
    <property type="match status" value="1"/>
</dbReference>
<organism evidence="9 10">
    <name type="scientific">Eiseniibacteriota bacterium</name>
    <dbReference type="NCBI Taxonomy" id="2212470"/>
    <lineage>
        <taxon>Bacteria</taxon>
        <taxon>Candidatus Eiseniibacteriota</taxon>
    </lineage>
</organism>
<dbReference type="AlphaFoldDB" id="A0A933S996"/>
<dbReference type="SUPFAM" id="SSF56112">
    <property type="entry name" value="Protein kinase-like (PK-like)"/>
    <property type="match status" value="1"/>
</dbReference>
<comment type="caution">
    <text evidence="9">The sequence shown here is derived from an EMBL/GenBank/DDBJ whole genome shotgun (WGS) entry which is preliminary data.</text>
</comment>
<dbReference type="PANTHER" id="PTHR43289">
    <property type="entry name" value="MITOGEN-ACTIVATED PROTEIN KINASE KINASE KINASE 20-RELATED"/>
    <property type="match status" value="1"/>
</dbReference>
<dbReference type="Gene3D" id="1.10.510.10">
    <property type="entry name" value="Transferase(Phosphotransferase) domain 1"/>
    <property type="match status" value="1"/>
</dbReference>
<dbReference type="PROSITE" id="PS00107">
    <property type="entry name" value="PROTEIN_KINASE_ATP"/>
    <property type="match status" value="1"/>
</dbReference>
<sequence>MSLERDFGPYELKEELGKGGMAKVYLAVQKALQRPVALKLLFSHLAEDDKVVQRFVREARTASELHHENIVQIIDCGRIDDVAFICMEFVEGLDLQKWLKSHGAPPVEIALLMIRDLCRGLEHAHSRRITHRDIKPANIMLTPEGVIKIMDFGLARTGGEASEALTLVGAVLGTPAYMSPEQASGEKVDERSDIFSAGVVAYELLGGRRPFDGDSYAKVLSAVLTADPTDIQRINPLVTDEVARILRGMLTKDASRRTQTIQQVRQELEAVIHEMGLLRSREMLRDYTLDPQATAQKWHTKRLSRHLDQGKYFEAMGQARIEDALSEYRRALFLDPENEAAREHIRALEHERDHSVALEAAASAAAAAGAAQAAAPATAAPAAAKGGSTNRGVLMGVLGTVVVLALGFGATKLLGPKSPGAPGAADSTAVAGAPADSAAVAAPVAAAVPAATTTDTMAALATVCSLYVSVSPRADQVLVNGKSAAGKDVAFAYAWPGGRYKIEAVAAGFTTALATGRGKVGEVKHVTMTLAPAPVVDPAAAAAAAAQATPGVPGGNIPLHVEVTPPCDIYLAGVLRAQNATTLDIAMPEGKYEVAFVHPDFVKVRRDVQFRSDKPTKPLKVDLTAGEGGISVRGGKAGLKIFIDGRSSGVTTPGVVRGIKPGRRNVELRESDGVTVVSAQSVVVGNSPGNQVVQF</sequence>